<feature type="transmembrane region" description="Helical" evidence="1">
    <location>
        <begin position="119"/>
        <end position="143"/>
    </location>
</feature>
<keyword evidence="1" id="KW-1133">Transmembrane helix</keyword>
<dbReference type="Proteomes" id="UP000035682">
    <property type="component" value="Unplaced"/>
</dbReference>
<dbReference type="RefSeq" id="XP_024501729.1">
    <property type="nucleotide sequence ID" value="XM_024647675.1"/>
</dbReference>
<gene>
    <name evidence="2 4 5" type="ORF">SRAE_1000079700</name>
</gene>
<dbReference type="AlphaFoldDB" id="A0A090L328"/>
<reference evidence="4" key="2">
    <citation type="submission" date="2020-12" db="UniProtKB">
        <authorList>
            <consortium name="WormBaseParasite"/>
        </authorList>
    </citation>
    <scope>IDENTIFICATION</scope>
</reference>
<evidence type="ECO:0000256" key="1">
    <source>
        <dbReference type="SAM" id="Phobius"/>
    </source>
</evidence>
<keyword evidence="1" id="KW-0472">Membrane</keyword>
<dbReference type="EMBL" id="LN609528">
    <property type="protein sequence ID" value="CEF62527.1"/>
    <property type="molecule type" value="Genomic_DNA"/>
</dbReference>
<feature type="transmembrane region" description="Helical" evidence="1">
    <location>
        <begin position="149"/>
        <end position="167"/>
    </location>
</feature>
<accession>A0A090L328</accession>
<dbReference type="WBParaSite" id="SRAE_1000079700.1">
    <property type="protein sequence ID" value="SRAE_1000079700.1"/>
    <property type="gene ID" value="WBGene00257397"/>
</dbReference>
<feature type="transmembrane region" description="Helical" evidence="1">
    <location>
        <begin position="179"/>
        <end position="205"/>
    </location>
</feature>
<evidence type="ECO:0000313" key="4">
    <source>
        <dbReference type="WBParaSite" id="SRAE_1000079700.1"/>
    </source>
</evidence>
<name>A0A090L328_STRRB</name>
<evidence type="ECO:0000313" key="5">
    <source>
        <dbReference type="WormBase" id="SRAE_1000079700"/>
    </source>
</evidence>
<dbReference type="GeneID" id="36374892"/>
<keyword evidence="1" id="KW-0812">Transmembrane</keyword>
<dbReference type="CTD" id="36374892"/>
<keyword evidence="3" id="KW-1185">Reference proteome</keyword>
<evidence type="ECO:0000313" key="2">
    <source>
        <dbReference type="EMBL" id="CEF62527.1"/>
    </source>
</evidence>
<feature type="transmembrane region" description="Helical" evidence="1">
    <location>
        <begin position="78"/>
        <end position="98"/>
    </location>
</feature>
<reference evidence="2 3" key="1">
    <citation type="submission" date="2014-09" db="EMBL/GenBank/DDBJ databases">
        <authorList>
            <person name="Martin A.A."/>
        </authorList>
    </citation>
    <scope>NUCLEOTIDE SEQUENCE</scope>
    <source>
        <strain evidence="3">ED321</strain>
        <strain evidence="2">ED321 Heterogonic</strain>
    </source>
</reference>
<organism evidence="2">
    <name type="scientific">Strongyloides ratti</name>
    <name type="common">Parasitic roundworm</name>
    <dbReference type="NCBI Taxonomy" id="34506"/>
    <lineage>
        <taxon>Eukaryota</taxon>
        <taxon>Metazoa</taxon>
        <taxon>Ecdysozoa</taxon>
        <taxon>Nematoda</taxon>
        <taxon>Chromadorea</taxon>
        <taxon>Rhabditida</taxon>
        <taxon>Tylenchina</taxon>
        <taxon>Panagrolaimomorpha</taxon>
        <taxon>Strongyloidoidea</taxon>
        <taxon>Strongyloididae</taxon>
        <taxon>Strongyloides</taxon>
    </lineage>
</organism>
<dbReference type="WormBase" id="SRAE_1000079700">
    <property type="protein sequence ID" value="SRP11836"/>
    <property type="gene ID" value="WBGene00257397"/>
</dbReference>
<evidence type="ECO:0000313" key="3">
    <source>
        <dbReference type="Proteomes" id="UP000035682"/>
    </source>
</evidence>
<protein>
    <submittedName>
        <fullName evidence="4">Yip1 domain-containing protein</fullName>
    </submittedName>
</protein>
<proteinExistence type="predicted"/>
<sequence>MPPPPYVLDNSNDIDSSTNNLDITLPNYYEILNDEEYQKIMPPKYIISEWYENEKNLSMYKGAQYIYEETYFLPLPSLIILIFVNCLFLTFFTIWSILFIIKNETSFTFGIYLSPQTMLYLISVLIPIMVLYIFGSLFFVYIIYTPTCAIIVFQTTFAVYLYLIYLVKEHILHNRNKFFLDAFLIGLLAISLGIFLSLYCTILYLDHKILFQYLKQKKYLEKEFIRINFQDASDDDDDNNLEQFYNIV</sequence>